<proteinExistence type="predicted"/>
<protein>
    <submittedName>
        <fullName evidence="1">Uncharacterized protein</fullName>
    </submittedName>
</protein>
<feature type="non-terminal residue" evidence="1">
    <location>
        <position position="1"/>
    </location>
</feature>
<reference evidence="1" key="1">
    <citation type="journal article" date="2014" name="Front. Microbiol.">
        <title>High frequency of phylogenetically diverse reductive dehalogenase-homologous genes in deep subseafloor sedimentary metagenomes.</title>
        <authorList>
            <person name="Kawai M."/>
            <person name="Futagami T."/>
            <person name="Toyoda A."/>
            <person name="Takaki Y."/>
            <person name="Nishi S."/>
            <person name="Hori S."/>
            <person name="Arai W."/>
            <person name="Tsubouchi T."/>
            <person name="Morono Y."/>
            <person name="Uchiyama I."/>
            <person name="Ito T."/>
            <person name="Fujiyama A."/>
            <person name="Inagaki F."/>
            <person name="Takami H."/>
        </authorList>
    </citation>
    <scope>NUCLEOTIDE SEQUENCE</scope>
    <source>
        <strain evidence="1">Expedition CK06-06</strain>
    </source>
</reference>
<evidence type="ECO:0000313" key="1">
    <source>
        <dbReference type="EMBL" id="GAG78025.1"/>
    </source>
</evidence>
<name>X1A786_9ZZZZ</name>
<accession>X1A786</accession>
<dbReference type="AlphaFoldDB" id="X1A786"/>
<organism evidence="1">
    <name type="scientific">marine sediment metagenome</name>
    <dbReference type="NCBI Taxonomy" id="412755"/>
    <lineage>
        <taxon>unclassified sequences</taxon>
        <taxon>metagenomes</taxon>
        <taxon>ecological metagenomes</taxon>
    </lineage>
</organism>
<gene>
    <name evidence="1" type="ORF">S01H4_21154</name>
</gene>
<sequence length="74" mass="8310">GALGMAILVRDHFLQNETETVFRGLEVAEIKFTTSAFNCGDCPNNCEIIQVKMPEMGNEVIARWGSRCGKWEVF</sequence>
<dbReference type="EMBL" id="BART01009563">
    <property type="protein sequence ID" value="GAG78025.1"/>
    <property type="molecule type" value="Genomic_DNA"/>
</dbReference>
<comment type="caution">
    <text evidence="1">The sequence shown here is derived from an EMBL/GenBank/DDBJ whole genome shotgun (WGS) entry which is preliminary data.</text>
</comment>